<organism evidence="1">
    <name type="scientific">bioreactor metagenome</name>
    <dbReference type="NCBI Taxonomy" id="1076179"/>
    <lineage>
        <taxon>unclassified sequences</taxon>
        <taxon>metagenomes</taxon>
        <taxon>ecological metagenomes</taxon>
    </lineage>
</organism>
<evidence type="ECO:0000313" key="1">
    <source>
        <dbReference type="EMBL" id="MPN24409.1"/>
    </source>
</evidence>
<proteinExistence type="predicted"/>
<sequence>MNQHQGGDQCSFAVLSGNGKNRFRGAAPVVVNGFDEPLLKRQQLHRSADLGTLGDSANCLDEPNDALSPVHLAFAIGSCK</sequence>
<comment type="caution">
    <text evidence="1">The sequence shown here is derived from an EMBL/GenBank/DDBJ whole genome shotgun (WGS) entry which is preliminary data.</text>
</comment>
<accession>A0A645GF51</accession>
<protein>
    <submittedName>
        <fullName evidence="1">Uncharacterized protein</fullName>
    </submittedName>
</protein>
<dbReference type="AlphaFoldDB" id="A0A645GF51"/>
<dbReference type="EMBL" id="VSSQ01073257">
    <property type="protein sequence ID" value="MPN24409.1"/>
    <property type="molecule type" value="Genomic_DNA"/>
</dbReference>
<reference evidence="1" key="1">
    <citation type="submission" date="2019-08" db="EMBL/GenBank/DDBJ databases">
        <authorList>
            <person name="Kucharzyk K."/>
            <person name="Murdoch R.W."/>
            <person name="Higgins S."/>
            <person name="Loffler F."/>
        </authorList>
    </citation>
    <scope>NUCLEOTIDE SEQUENCE</scope>
</reference>
<name>A0A645GF51_9ZZZZ</name>
<gene>
    <name evidence="1" type="ORF">SDC9_171807</name>
</gene>